<feature type="compositionally biased region" description="Basic residues" evidence="1">
    <location>
        <begin position="347"/>
        <end position="377"/>
    </location>
</feature>
<organism evidence="2 3">
    <name type="scientific">Portunus trituberculatus</name>
    <name type="common">Swimming crab</name>
    <name type="synonym">Neptunus trituberculatus</name>
    <dbReference type="NCBI Taxonomy" id="210409"/>
    <lineage>
        <taxon>Eukaryota</taxon>
        <taxon>Metazoa</taxon>
        <taxon>Ecdysozoa</taxon>
        <taxon>Arthropoda</taxon>
        <taxon>Crustacea</taxon>
        <taxon>Multicrustacea</taxon>
        <taxon>Malacostraca</taxon>
        <taxon>Eumalacostraca</taxon>
        <taxon>Eucarida</taxon>
        <taxon>Decapoda</taxon>
        <taxon>Pleocyemata</taxon>
        <taxon>Brachyura</taxon>
        <taxon>Eubrachyura</taxon>
        <taxon>Portunoidea</taxon>
        <taxon>Portunidae</taxon>
        <taxon>Portuninae</taxon>
        <taxon>Portunus</taxon>
    </lineage>
</organism>
<evidence type="ECO:0000313" key="3">
    <source>
        <dbReference type="Proteomes" id="UP000324222"/>
    </source>
</evidence>
<dbReference type="EMBL" id="VSRR010029378">
    <property type="protein sequence ID" value="MPC69414.1"/>
    <property type="molecule type" value="Genomic_DNA"/>
</dbReference>
<feature type="region of interest" description="Disordered" evidence="1">
    <location>
        <begin position="330"/>
        <end position="396"/>
    </location>
</feature>
<keyword evidence="3" id="KW-1185">Reference proteome</keyword>
<proteinExistence type="predicted"/>
<reference evidence="2 3" key="1">
    <citation type="submission" date="2019-05" db="EMBL/GenBank/DDBJ databases">
        <title>Another draft genome of Portunus trituberculatus and its Hox gene families provides insights of decapod evolution.</title>
        <authorList>
            <person name="Jeong J.-H."/>
            <person name="Song I."/>
            <person name="Kim S."/>
            <person name="Choi T."/>
            <person name="Kim D."/>
            <person name="Ryu S."/>
            <person name="Kim W."/>
        </authorList>
    </citation>
    <scope>NUCLEOTIDE SEQUENCE [LARGE SCALE GENOMIC DNA]</scope>
    <source>
        <tissue evidence="2">Muscle</tissue>
    </source>
</reference>
<dbReference type="Proteomes" id="UP000324222">
    <property type="component" value="Unassembled WGS sequence"/>
</dbReference>
<name>A0A5B7HLF7_PORTR</name>
<sequence>MNAVYSFNSYIRGRCVVEKGDILRGSPRRVKVSVGDPNDTRMCCCCWPRGPRFKKVAGFRFDHSQNDATLQKATSFESVMFMDGMAFLEYWAPGKKAVKVSVTQRRGKKFVLFGRLSTFLNQMRDRESEKFLLHVTETSFSIVTKDRSASGGEESNTPEKIIQKAPKDNGVYSKLGLVKVNSDSMTSLFSSLKKNTEEPSKSSLCKEAPAARKQQSSASRSNNGARKVRLSKKGKKLHIMETIIEEEEIAAWEECDVHETEKVEGDNGDVGKVPPEKENVEEEEAQHFEKDIEKEDMTEEVNIPSLTKLMSSTKAGVKNKTRREKVRKVMAFTKKKQSVSPENAKTTTKKKAVPTKNKKKGKHLKKKVLTHRHKSTVKGKVSSWWKGRSACPATPVKGMTPVVKAKKKLLRKVFQLKTKKKASRWKKKRNTKLNLKSVRSKIDARNSVTTDYKPKLDLKVLASQPPPPGPARVKWAREVAALKARQRSHKHTPRAKKAH</sequence>
<protein>
    <submittedName>
        <fullName evidence="2">Uncharacterized protein</fullName>
    </submittedName>
</protein>
<evidence type="ECO:0000256" key="1">
    <source>
        <dbReference type="SAM" id="MobiDB-lite"/>
    </source>
</evidence>
<dbReference type="AlphaFoldDB" id="A0A5B7HLF7"/>
<comment type="caution">
    <text evidence="2">The sequence shown here is derived from an EMBL/GenBank/DDBJ whole genome shotgun (WGS) entry which is preliminary data.</text>
</comment>
<feature type="region of interest" description="Disordered" evidence="1">
    <location>
        <begin position="145"/>
        <end position="165"/>
    </location>
</feature>
<feature type="region of interest" description="Disordered" evidence="1">
    <location>
        <begin position="191"/>
        <end position="232"/>
    </location>
</feature>
<evidence type="ECO:0000313" key="2">
    <source>
        <dbReference type="EMBL" id="MPC69414.1"/>
    </source>
</evidence>
<accession>A0A5B7HLF7</accession>
<feature type="compositionally biased region" description="Low complexity" evidence="1">
    <location>
        <begin position="211"/>
        <end position="221"/>
    </location>
</feature>
<feature type="region of interest" description="Disordered" evidence="1">
    <location>
        <begin position="261"/>
        <end position="283"/>
    </location>
</feature>
<gene>
    <name evidence="2" type="ORF">E2C01_063638</name>
</gene>